<evidence type="ECO:0000256" key="2">
    <source>
        <dbReference type="ARBA" id="ARBA00022829"/>
    </source>
</evidence>
<evidence type="ECO:0000256" key="4">
    <source>
        <dbReference type="SAM" id="MobiDB-lite"/>
    </source>
</evidence>
<feature type="domain" description="ParB-like N-terminal" evidence="5">
    <location>
        <begin position="13"/>
        <end position="111"/>
    </location>
</feature>
<keyword evidence="3" id="KW-0238">DNA-binding</keyword>
<dbReference type="GO" id="GO:0007059">
    <property type="term" value="P:chromosome segregation"/>
    <property type="evidence" value="ECO:0007669"/>
    <property type="project" value="UniProtKB-KW"/>
</dbReference>
<dbReference type="Pfam" id="PF02195">
    <property type="entry name" value="ParB_N"/>
    <property type="match status" value="1"/>
</dbReference>
<evidence type="ECO:0000256" key="1">
    <source>
        <dbReference type="ARBA" id="ARBA00006295"/>
    </source>
</evidence>
<comment type="caution">
    <text evidence="6">The sequence shown here is derived from an EMBL/GenBank/DDBJ whole genome shotgun (WGS) entry which is preliminary data.</text>
</comment>
<dbReference type="Gene3D" id="1.10.10.2830">
    <property type="match status" value="1"/>
</dbReference>
<feature type="region of interest" description="Disordered" evidence="4">
    <location>
        <begin position="320"/>
        <end position="350"/>
    </location>
</feature>
<dbReference type="GO" id="GO:0003677">
    <property type="term" value="F:DNA binding"/>
    <property type="evidence" value="ECO:0007669"/>
    <property type="project" value="UniProtKB-KW"/>
</dbReference>
<organism evidence="6 7">
    <name type="scientific">Candidatus Terrybacteria bacterium CG10_big_fil_rev_8_21_14_0_10_41_10</name>
    <dbReference type="NCBI Taxonomy" id="1975026"/>
    <lineage>
        <taxon>Bacteria</taxon>
        <taxon>Candidatus Terryibacteriota</taxon>
    </lineage>
</organism>
<dbReference type="Proteomes" id="UP000230959">
    <property type="component" value="Unassembled WGS sequence"/>
</dbReference>
<dbReference type="PANTHER" id="PTHR33375:SF1">
    <property type="entry name" value="CHROMOSOME-PARTITIONING PROTEIN PARB-RELATED"/>
    <property type="match status" value="1"/>
</dbReference>
<dbReference type="SMART" id="SM00470">
    <property type="entry name" value="ParB"/>
    <property type="match status" value="1"/>
</dbReference>
<dbReference type="Gene3D" id="3.90.1530.30">
    <property type="match status" value="1"/>
</dbReference>
<dbReference type="CDD" id="cd16393">
    <property type="entry name" value="SPO0J_N"/>
    <property type="match status" value="1"/>
</dbReference>
<dbReference type="FunFam" id="3.90.1530.30:FF:000001">
    <property type="entry name" value="Chromosome partitioning protein ParB"/>
    <property type="match status" value="1"/>
</dbReference>
<dbReference type="InterPro" id="IPR057240">
    <property type="entry name" value="ParB_dimer_C"/>
</dbReference>
<dbReference type="InterPro" id="IPR041468">
    <property type="entry name" value="HTH_ParB/Spo0J"/>
</dbReference>
<evidence type="ECO:0000313" key="7">
    <source>
        <dbReference type="Proteomes" id="UP000230959"/>
    </source>
</evidence>
<dbReference type="EMBL" id="PFER01000022">
    <property type="protein sequence ID" value="PJE73674.1"/>
    <property type="molecule type" value="Genomic_DNA"/>
</dbReference>
<dbReference type="NCBIfam" id="TIGR00180">
    <property type="entry name" value="parB_part"/>
    <property type="match status" value="1"/>
</dbReference>
<keyword evidence="2" id="KW-0159">Chromosome partition</keyword>
<dbReference type="InterPro" id="IPR004437">
    <property type="entry name" value="ParB/RepB/Spo0J"/>
</dbReference>
<evidence type="ECO:0000256" key="3">
    <source>
        <dbReference type="ARBA" id="ARBA00023125"/>
    </source>
</evidence>
<dbReference type="AlphaFoldDB" id="A0A2M8LAQ4"/>
<dbReference type="GO" id="GO:0045881">
    <property type="term" value="P:positive regulation of sporulation resulting in formation of a cellular spore"/>
    <property type="evidence" value="ECO:0007669"/>
    <property type="project" value="TreeGrafter"/>
</dbReference>
<dbReference type="Pfam" id="PF23552">
    <property type="entry name" value="ParB_C"/>
    <property type="match status" value="1"/>
</dbReference>
<protein>
    <recommendedName>
        <fullName evidence="5">ParB-like N-terminal domain-containing protein</fullName>
    </recommendedName>
</protein>
<dbReference type="InterPro" id="IPR036086">
    <property type="entry name" value="ParB/Sulfiredoxin_sf"/>
</dbReference>
<proteinExistence type="inferred from homology"/>
<dbReference type="InterPro" id="IPR050336">
    <property type="entry name" value="Chromosome_partition/occlusion"/>
</dbReference>
<comment type="similarity">
    <text evidence="1">Belongs to the ParB family.</text>
</comment>
<gene>
    <name evidence="6" type="ORF">COV02_01320</name>
</gene>
<evidence type="ECO:0000259" key="5">
    <source>
        <dbReference type="SMART" id="SM00470"/>
    </source>
</evidence>
<dbReference type="Pfam" id="PF17762">
    <property type="entry name" value="HTH_ParB"/>
    <property type="match status" value="1"/>
</dbReference>
<reference evidence="7" key="1">
    <citation type="submission" date="2017-09" db="EMBL/GenBank/DDBJ databases">
        <title>Depth-based differentiation of microbial function through sediment-hosted aquifers and enrichment of novel symbionts in the deep terrestrial subsurface.</title>
        <authorList>
            <person name="Probst A.J."/>
            <person name="Ladd B."/>
            <person name="Jarett J.K."/>
            <person name="Geller-Mcgrath D.E."/>
            <person name="Sieber C.M.K."/>
            <person name="Emerson J.B."/>
            <person name="Anantharaman K."/>
            <person name="Thomas B.C."/>
            <person name="Malmstrom R."/>
            <person name="Stieglmeier M."/>
            <person name="Klingl A."/>
            <person name="Woyke T."/>
            <person name="Ryan C.M."/>
            <person name="Banfield J.F."/>
        </authorList>
    </citation>
    <scope>NUCLEOTIDE SEQUENCE [LARGE SCALE GENOMIC DNA]</scope>
</reference>
<dbReference type="FunFam" id="1.10.10.2830:FF:000001">
    <property type="entry name" value="Chromosome partitioning protein ParB"/>
    <property type="match status" value="1"/>
</dbReference>
<dbReference type="SUPFAM" id="SSF109709">
    <property type="entry name" value="KorB DNA-binding domain-like"/>
    <property type="match status" value="1"/>
</dbReference>
<evidence type="ECO:0000313" key="6">
    <source>
        <dbReference type="EMBL" id="PJE73674.1"/>
    </source>
</evidence>
<name>A0A2M8LAQ4_9BACT</name>
<sequence>MTETELAKLGSVFLIEVDKIKPNSQQPRKEFDEGKLRDLAESIKQYGVLQPLVVTRKETTTDRGIQVDYELIAGERRLRASKLAGLAQVPVVIRRETDEKIKLELAIIENLQREDLNPLDRAEAFKKLIDNFSLKHYEVAARVGKSREYVSNSIRLLALPEEIKNGLVKGELSEGHCRALLMIDDNPDKQMKLYKEIVDRKISVRQAEKASRIIIDEGKEPSEAIGVMPEIREIEKKLSDTLGTKVHVELLRDKGKISINFFSGNELNAFINKIINDRAEGAAWRPTVFTDNDDVASEQNTLPPENLDTVAQDQINPQVPEDENLNQSVGESVLPLSAPPEPILEQPSSEDLIKNFSI</sequence>
<dbReference type="InterPro" id="IPR003115">
    <property type="entry name" value="ParB_N"/>
</dbReference>
<accession>A0A2M8LAQ4</accession>
<dbReference type="GO" id="GO:0005694">
    <property type="term" value="C:chromosome"/>
    <property type="evidence" value="ECO:0007669"/>
    <property type="project" value="TreeGrafter"/>
</dbReference>
<dbReference type="SUPFAM" id="SSF110849">
    <property type="entry name" value="ParB/Sulfiredoxin"/>
    <property type="match status" value="1"/>
</dbReference>
<dbReference type="PANTHER" id="PTHR33375">
    <property type="entry name" value="CHROMOSOME-PARTITIONING PROTEIN PARB-RELATED"/>
    <property type="match status" value="1"/>
</dbReference>